<name>A0A226DTV3_FOLCA</name>
<evidence type="ECO:0000313" key="2">
    <source>
        <dbReference type="Proteomes" id="UP000198287"/>
    </source>
</evidence>
<reference evidence="1 2" key="1">
    <citation type="submission" date="2015-12" db="EMBL/GenBank/DDBJ databases">
        <title>The genome of Folsomia candida.</title>
        <authorList>
            <person name="Faddeeva A."/>
            <person name="Derks M.F."/>
            <person name="Anvar Y."/>
            <person name="Smit S."/>
            <person name="Van Straalen N."/>
            <person name="Roelofs D."/>
        </authorList>
    </citation>
    <scope>NUCLEOTIDE SEQUENCE [LARGE SCALE GENOMIC DNA]</scope>
    <source>
        <strain evidence="1 2">VU population</strain>
        <tissue evidence="1">Whole body</tissue>
    </source>
</reference>
<evidence type="ECO:0000313" key="1">
    <source>
        <dbReference type="EMBL" id="OXA48448.1"/>
    </source>
</evidence>
<dbReference type="Proteomes" id="UP000198287">
    <property type="component" value="Unassembled WGS sequence"/>
</dbReference>
<keyword evidence="2" id="KW-1185">Reference proteome</keyword>
<gene>
    <name evidence="1" type="ORF">Fcan01_16671</name>
</gene>
<dbReference type="AlphaFoldDB" id="A0A226DTV3"/>
<organism evidence="1 2">
    <name type="scientific">Folsomia candida</name>
    <name type="common">Springtail</name>
    <dbReference type="NCBI Taxonomy" id="158441"/>
    <lineage>
        <taxon>Eukaryota</taxon>
        <taxon>Metazoa</taxon>
        <taxon>Ecdysozoa</taxon>
        <taxon>Arthropoda</taxon>
        <taxon>Hexapoda</taxon>
        <taxon>Collembola</taxon>
        <taxon>Entomobryomorpha</taxon>
        <taxon>Isotomoidea</taxon>
        <taxon>Isotomidae</taxon>
        <taxon>Proisotominae</taxon>
        <taxon>Folsomia</taxon>
    </lineage>
</organism>
<proteinExistence type="predicted"/>
<comment type="caution">
    <text evidence="1">The sequence shown here is derived from an EMBL/GenBank/DDBJ whole genome shotgun (WGS) entry which is preliminary data.</text>
</comment>
<accession>A0A226DTV3</accession>
<sequence length="602" mass="67559">MDQVIFPAENYMERALLHFSSENKIPPRSRTFIKFAESCSLVIHRILSIPRALYGENWDSFPGGASRSFHVLIMANLPLEGALVKMKRKCRHVVIVLIGSTHSISSYDFDALWTVRLIHNSVPIFRDRSNFKGKPFIWEYNRARKDTLNQAMVSTYVESRHTVDRRPSFLTETSAWFNATPIVNTELSEYGNLDPATGEWSGIVGELVSGRAHSAGWLPLTRDRARDVLITSAGAVDGLIFMSGLRLHGNHGSGARIGTVLKEFAKSEVWILEMVAVGLRNDDFDDRFIGLFMNVAFRIGAGPSHVIRLLLAPWLLGLLLLNSEFRTQLVTTLTRGEVMMPPRTFNELARRLDYSINLNGANETSSSIRFLALRRTKSLVSRIIERISKHSKLSETNACLAETQDDKVPSVCIGTQTLLKRAALAELLTRKGQMLFRSSTDVMVPYFFVVFLAPDMGHIHDKICRRVSSLVESGLRSKMQSAAGISEKTGKHKGEARLRNHTLYPVEMQNGKVEDVAEFGEALASLEICFMGCAIATVAFIAELTPSFCRQIMCKILTCILNLVATWVVRCARYLVNFKPNWVKQRGDRIYRAQVTGNLKST</sequence>
<dbReference type="EMBL" id="LNIX01000011">
    <property type="protein sequence ID" value="OXA48448.1"/>
    <property type="molecule type" value="Genomic_DNA"/>
</dbReference>
<protein>
    <submittedName>
        <fullName evidence="1">Uncharacterized protein</fullName>
    </submittedName>
</protein>